<dbReference type="GO" id="GO:0022857">
    <property type="term" value="F:transmembrane transporter activity"/>
    <property type="evidence" value="ECO:0007669"/>
    <property type="project" value="InterPro"/>
</dbReference>
<reference evidence="7 8" key="1">
    <citation type="submission" date="2015-12" db="EMBL/GenBank/DDBJ databases">
        <title>Genome sequence of Tistrella mobilis MCCC 1A02139.</title>
        <authorList>
            <person name="Lu L."/>
            <person name="Lai Q."/>
            <person name="Shao Z."/>
            <person name="Qian P."/>
        </authorList>
    </citation>
    <scope>NUCLEOTIDE SEQUENCE [LARGE SCALE GENOMIC DNA]</scope>
    <source>
        <strain evidence="7 8">MCCC 1A02139</strain>
    </source>
</reference>
<feature type="transmembrane region" description="Helical" evidence="5">
    <location>
        <begin position="158"/>
        <end position="178"/>
    </location>
</feature>
<evidence type="ECO:0000313" key="8">
    <source>
        <dbReference type="Proteomes" id="UP000075787"/>
    </source>
</evidence>
<dbReference type="InterPro" id="IPR011701">
    <property type="entry name" value="MFS"/>
</dbReference>
<evidence type="ECO:0000256" key="1">
    <source>
        <dbReference type="ARBA" id="ARBA00022692"/>
    </source>
</evidence>
<dbReference type="Gene3D" id="1.20.1250.20">
    <property type="entry name" value="MFS general substrate transporter like domains"/>
    <property type="match status" value="2"/>
</dbReference>
<feature type="transmembrane region" description="Helical" evidence="5">
    <location>
        <begin position="233"/>
        <end position="254"/>
    </location>
</feature>
<feature type="transmembrane region" description="Helical" evidence="5">
    <location>
        <begin position="313"/>
        <end position="336"/>
    </location>
</feature>
<dbReference type="RefSeq" id="WP_062763102.1">
    <property type="nucleotide sequence ID" value="NZ_CP121027.1"/>
</dbReference>
<dbReference type="SUPFAM" id="SSF103473">
    <property type="entry name" value="MFS general substrate transporter"/>
    <property type="match status" value="1"/>
</dbReference>
<accession>A0A162LCT6</accession>
<dbReference type="OrthoDB" id="9810614at2"/>
<evidence type="ECO:0000256" key="3">
    <source>
        <dbReference type="ARBA" id="ARBA00023136"/>
    </source>
</evidence>
<name>A0A162LCT6_9PROT</name>
<comment type="caution">
    <text evidence="7">The sequence shown here is derived from an EMBL/GenBank/DDBJ whole genome shotgun (WGS) entry which is preliminary data.</text>
</comment>
<proteinExistence type="predicted"/>
<dbReference type="GO" id="GO:0005886">
    <property type="term" value="C:plasma membrane"/>
    <property type="evidence" value="ECO:0007669"/>
    <property type="project" value="TreeGrafter"/>
</dbReference>
<keyword evidence="3 5" id="KW-0472">Membrane</keyword>
<feature type="transmembrane region" description="Helical" evidence="5">
    <location>
        <begin position="266"/>
        <end position="285"/>
    </location>
</feature>
<dbReference type="PROSITE" id="PS50850">
    <property type="entry name" value="MFS"/>
    <property type="match status" value="1"/>
</dbReference>
<dbReference type="PANTHER" id="PTHR23521">
    <property type="entry name" value="TRANSPORTER MFS SUPERFAMILY"/>
    <property type="match status" value="1"/>
</dbReference>
<keyword evidence="1 5" id="KW-0812">Transmembrane</keyword>
<feature type="region of interest" description="Disordered" evidence="4">
    <location>
        <begin position="470"/>
        <end position="514"/>
    </location>
</feature>
<feature type="domain" description="Major facilitator superfamily (MFS) profile" evidence="6">
    <location>
        <begin position="1"/>
        <end position="403"/>
    </location>
</feature>
<sequence>MSTVLASVAAVLLSIAIAQLGNGMLSSLVGLRLAVEGVSTIAIGLVGAAHFVGWIIGAATAQRVIVRVGHIRAFSAFAAIGSVAILSLGFFLDLVGWALLRVVTGYCMAALFMTAESWLNSASTNQTRGKVLSAYIISLNLALAGGQFLLTLEDVRMPLLYALAAMALSLALVPLALTRSLTPEIHAAPRLGLLSLWRVSPLGLAAVVSSGLIIGSIQGGMGAVFARGIGLDTAGVSAFVATVFLGGLFLQWPVGWLSDRIDRRRVLAGAAIMVTIGSLVVMAGAGSMAQAETPADGILAGSGLLAGIIPETAAIWLLFIGAVIVGGAGYALYPVATAHVNDLVEPGRMIAAAGGLVLGGGLGSAIGPIMASGIMSLVGPSGLFAWAVLAGAVLAAFAIYRARIRPQVPASAKTPAVVSPRTTPVVTVMATDISGAEPPLESDEAMMAAATEAPAVDPVVVPEAVILRNGDVPADPVEPARKPAGGHENGAADGSATPDQGSADAPAPKDDQAR</sequence>
<evidence type="ECO:0000313" key="7">
    <source>
        <dbReference type="EMBL" id="KYO54371.1"/>
    </source>
</evidence>
<feature type="transmembrane region" description="Helical" evidence="5">
    <location>
        <begin position="73"/>
        <end position="92"/>
    </location>
</feature>
<feature type="transmembrane region" description="Helical" evidence="5">
    <location>
        <begin position="199"/>
        <end position="221"/>
    </location>
</feature>
<feature type="transmembrane region" description="Helical" evidence="5">
    <location>
        <begin position="383"/>
        <end position="400"/>
    </location>
</feature>
<dbReference type="CDD" id="cd17477">
    <property type="entry name" value="MFS_YcaD_like"/>
    <property type="match status" value="1"/>
</dbReference>
<dbReference type="AlphaFoldDB" id="A0A162LCT6"/>
<evidence type="ECO:0000259" key="6">
    <source>
        <dbReference type="PROSITE" id="PS50850"/>
    </source>
</evidence>
<feature type="transmembrane region" description="Helical" evidence="5">
    <location>
        <begin position="98"/>
        <end position="119"/>
    </location>
</feature>
<evidence type="ECO:0000256" key="2">
    <source>
        <dbReference type="ARBA" id="ARBA00022989"/>
    </source>
</evidence>
<dbReference type="EMBL" id="LPZR01000090">
    <property type="protein sequence ID" value="KYO54371.1"/>
    <property type="molecule type" value="Genomic_DNA"/>
</dbReference>
<dbReference type="InterPro" id="IPR020846">
    <property type="entry name" value="MFS_dom"/>
</dbReference>
<dbReference type="InterPro" id="IPR036259">
    <property type="entry name" value="MFS_trans_sf"/>
</dbReference>
<evidence type="ECO:0000256" key="5">
    <source>
        <dbReference type="SAM" id="Phobius"/>
    </source>
</evidence>
<evidence type="ECO:0000256" key="4">
    <source>
        <dbReference type="SAM" id="MobiDB-lite"/>
    </source>
</evidence>
<protein>
    <recommendedName>
        <fullName evidence="6">Major facilitator superfamily (MFS) profile domain-containing protein</fullName>
    </recommendedName>
</protein>
<dbReference type="Pfam" id="PF07690">
    <property type="entry name" value="MFS_1"/>
    <property type="match status" value="1"/>
</dbReference>
<dbReference type="PANTHER" id="PTHR23521:SF3">
    <property type="entry name" value="MFS TRANSPORTER"/>
    <property type="match status" value="1"/>
</dbReference>
<organism evidence="7 8">
    <name type="scientific">Tistrella mobilis</name>
    <dbReference type="NCBI Taxonomy" id="171437"/>
    <lineage>
        <taxon>Bacteria</taxon>
        <taxon>Pseudomonadati</taxon>
        <taxon>Pseudomonadota</taxon>
        <taxon>Alphaproteobacteria</taxon>
        <taxon>Geminicoccales</taxon>
        <taxon>Geminicoccaceae</taxon>
        <taxon>Tistrella</taxon>
    </lineage>
</organism>
<feature type="transmembrane region" description="Helical" evidence="5">
    <location>
        <begin position="131"/>
        <end position="152"/>
    </location>
</feature>
<feature type="transmembrane region" description="Helical" evidence="5">
    <location>
        <begin position="348"/>
        <end position="371"/>
    </location>
</feature>
<dbReference type="InterPro" id="IPR047200">
    <property type="entry name" value="MFS_YcaD-like"/>
</dbReference>
<gene>
    <name evidence="7" type="ORF">AUP44_03470</name>
</gene>
<feature type="transmembrane region" description="Helical" evidence="5">
    <location>
        <begin position="42"/>
        <end position="61"/>
    </location>
</feature>
<dbReference type="GeneID" id="97243859"/>
<keyword evidence="2 5" id="KW-1133">Transmembrane helix</keyword>
<dbReference type="Proteomes" id="UP000075787">
    <property type="component" value="Unassembled WGS sequence"/>
</dbReference>